<evidence type="ECO:0000313" key="2">
    <source>
        <dbReference type="Proteomes" id="UP000248168"/>
    </source>
</evidence>
<name>A0A330L4C4_9BACT</name>
<protein>
    <submittedName>
        <fullName evidence="1">Uncharacterized protein</fullName>
    </submittedName>
</protein>
<reference evidence="2" key="1">
    <citation type="submission" date="2018-04" db="EMBL/GenBank/DDBJ databases">
        <authorList>
            <person name="Lucker S."/>
            <person name="Sakoula D."/>
        </authorList>
    </citation>
    <scope>NUCLEOTIDE SEQUENCE [LARGE SCALE GENOMIC DNA]</scope>
</reference>
<dbReference type="AlphaFoldDB" id="A0A330L4C4"/>
<dbReference type="EMBL" id="OUNR01000002">
    <property type="protein sequence ID" value="SPP64131.1"/>
    <property type="molecule type" value="Genomic_DNA"/>
</dbReference>
<dbReference type="InParanoid" id="A0A330L4C4"/>
<accession>A0A330L4C4</accession>
<evidence type="ECO:0000313" key="1">
    <source>
        <dbReference type="EMBL" id="SPP64131.1"/>
    </source>
</evidence>
<gene>
    <name evidence="1" type="ORF">NITLEN_100001</name>
</gene>
<organism evidence="1 2">
    <name type="scientific">Nitrospira lenta</name>
    <dbReference type="NCBI Taxonomy" id="1436998"/>
    <lineage>
        <taxon>Bacteria</taxon>
        <taxon>Pseudomonadati</taxon>
        <taxon>Nitrospirota</taxon>
        <taxon>Nitrospiria</taxon>
        <taxon>Nitrospirales</taxon>
        <taxon>Nitrospiraceae</taxon>
        <taxon>Nitrospira</taxon>
    </lineage>
</organism>
<keyword evidence="2" id="KW-1185">Reference proteome</keyword>
<proteinExistence type="predicted"/>
<sequence>MNRQQPFGREDWQAKIAATLGLESTLRQRGEVEETARKVA</sequence>
<dbReference type="Proteomes" id="UP000248168">
    <property type="component" value="Unassembled WGS sequence"/>
</dbReference>